<evidence type="ECO:0000256" key="1">
    <source>
        <dbReference type="SAM" id="Phobius"/>
    </source>
</evidence>
<protein>
    <submittedName>
        <fullName evidence="2">Uncharacterized protein</fullName>
    </submittedName>
</protein>
<proteinExistence type="predicted"/>
<reference evidence="3" key="1">
    <citation type="journal article" date="2019" name="Int. J. Syst. Evol. Microbiol.">
        <title>The Global Catalogue of Microorganisms (GCM) 10K type strain sequencing project: providing services to taxonomists for standard genome sequencing and annotation.</title>
        <authorList>
            <consortium name="The Broad Institute Genomics Platform"/>
            <consortium name="The Broad Institute Genome Sequencing Center for Infectious Disease"/>
            <person name="Wu L."/>
            <person name="Ma J."/>
        </authorList>
    </citation>
    <scope>NUCLEOTIDE SEQUENCE [LARGE SCALE GENOMIC DNA]</scope>
    <source>
        <strain evidence="3">JCM 17326</strain>
    </source>
</reference>
<dbReference type="EMBL" id="BAABDQ010000030">
    <property type="protein sequence ID" value="GAA3595763.1"/>
    <property type="molecule type" value="Genomic_DNA"/>
</dbReference>
<feature type="transmembrane region" description="Helical" evidence="1">
    <location>
        <begin position="91"/>
        <end position="109"/>
    </location>
</feature>
<keyword evidence="1" id="KW-1133">Transmembrane helix</keyword>
<keyword evidence="1" id="KW-0472">Membrane</keyword>
<gene>
    <name evidence="2" type="ORF">GCM10022419_093820</name>
</gene>
<name>A0ABP6Z3P4_9ACTN</name>
<sequence length="163" mass="17476">MLGSEARERFATENREFFDCLTLVDEAVMERGDLSFESVDPGVAGPGVFPASRMTASRVSNSSRRRKGEGLACEVAGSFAEGALLRGSGRLGAFGAVVVLVVAGLDVAGRGRRRRWLGQRRASSARPQVGLALRKLRISRPGEMGSWARRVLRADASATTPEI</sequence>
<evidence type="ECO:0000313" key="2">
    <source>
        <dbReference type="EMBL" id="GAA3595763.1"/>
    </source>
</evidence>
<evidence type="ECO:0000313" key="3">
    <source>
        <dbReference type="Proteomes" id="UP001500630"/>
    </source>
</evidence>
<keyword evidence="3" id="KW-1185">Reference proteome</keyword>
<keyword evidence="1" id="KW-0812">Transmembrane</keyword>
<dbReference type="Proteomes" id="UP001500630">
    <property type="component" value="Unassembled WGS sequence"/>
</dbReference>
<comment type="caution">
    <text evidence="2">The sequence shown here is derived from an EMBL/GenBank/DDBJ whole genome shotgun (WGS) entry which is preliminary data.</text>
</comment>
<organism evidence="2 3">
    <name type="scientific">Nonomuraea rosea</name>
    <dbReference type="NCBI Taxonomy" id="638574"/>
    <lineage>
        <taxon>Bacteria</taxon>
        <taxon>Bacillati</taxon>
        <taxon>Actinomycetota</taxon>
        <taxon>Actinomycetes</taxon>
        <taxon>Streptosporangiales</taxon>
        <taxon>Streptosporangiaceae</taxon>
        <taxon>Nonomuraea</taxon>
    </lineage>
</organism>
<accession>A0ABP6Z3P4</accession>